<feature type="compositionally biased region" description="Basic residues" evidence="8">
    <location>
        <begin position="87"/>
        <end position="101"/>
    </location>
</feature>
<dbReference type="CDD" id="cd16913">
    <property type="entry name" value="YkuD_like"/>
    <property type="match status" value="1"/>
</dbReference>
<keyword evidence="3" id="KW-0808">Transferase</keyword>
<feature type="region of interest" description="Disordered" evidence="8">
    <location>
        <begin position="81"/>
        <end position="102"/>
    </location>
</feature>
<evidence type="ECO:0000313" key="11">
    <source>
        <dbReference type="EMBL" id="BCX47824.1"/>
    </source>
</evidence>
<keyword evidence="9" id="KW-0732">Signal</keyword>
<dbReference type="PROSITE" id="PS51257">
    <property type="entry name" value="PROKAR_LIPOPROTEIN"/>
    <property type="match status" value="1"/>
</dbReference>
<dbReference type="PANTHER" id="PTHR30582:SF2">
    <property type="entry name" value="L,D-TRANSPEPTIDASE YCIB-RELATED"/>
    <property type="match status" value="1"/>
</dbReference>
<feature type="signal peptide" evidence="9">
    <location>
        <begin position="1"/>
        <end position="19"/>
    </location>
</feature>
<evidence type="ECO:0000256" key="8">
    <source>
        <dbReference type="SAM" id="MobiDB-lite"/>
    </source>
</evidence>
<dbReference type="InterPro" id="IPR050979">
    <property type="entry name" value="LD-transpeptidase"/>
</dbReference>
<dbReference type="InterPro" id="IPR005490">
    <property type="entry name" value="LD_TPept_cat_dom"/>
</dbReference>
<feature type="domain" description="L,D-TPase catalytic" evidence="10">
    <location>
        <begin position="50"/>
        <end position="161"/>
    </location>
</feature>
<evidence type="ECO:0000256" key="7">
    <source>
        <dbReference type="PROSITE-ProRule" id="PRU01373"/>
    </source>
</evidence>
<feature type="chain" id="PRO_5045468689" description="L,D-TPase catalytic domain-containing protein" evidence="9">
    <location>
        <begin position="20"/>
        <end position="207"/>
    </location>
</feature>
<evidence type="ECO:0000256" key="2">
    <source>
        <dbReference type="ARBA" id="ARBA00005992"/>
    </source>
</evidence>
<dbReference type="Pfam" id="PF03734">
    <property type="entry name" value="YkuD"/>
    <property type="match status" value="1"/>
</dbReference>
<dbReference type="Proteomes" id="UP001374893">
    <property type="component" value="Chromosome"/>
</dbReference>
<evidence type="ECO:0000256" key="4">
    <source>
        <dbReference type="ARBA" id="ARBA00022960"/>
    </source>
</evidence>
<feature type="active site" description="Proton donor/acceptor" evidence="7">
    <location>
        <position position="124"/>
    </location>
</feature>
<comment type="similarity">
    <text evidence="2">Belongs to the YkuD family.</text>
</comment>
<dbReference type="SUPFAM" id="SSF141523">
    <property type="entry name" value="L,D-transpeptidase catalytic domain-like"/>
    <property type="match status" value="1"/>
</dbReference>
<feature type="active site" description="Nucleophile" evidence="7">
    <location>
        <position position="137"/>
    </location>
</feature>
<evidence type="ECO:0000259" key="10">
    <source>
        <dbReference type="PROSITE" id="PS52029"/>
    </source>
</evidence>
<keyword evidence="6 7" id="KW-0961">Cell wall biogenesis/degradation</keyword>
<protein>
    <recommendedName>
        <fullName evidence="10">L,D-TPase catalytic domain-containing protein</fullName>
    </recommendedName>
</protein>
<keyword evidence="4 7" id="KW-0133">Cell shape</keyword>
<keyword evidence="5 7" id="KW-0573">Peptidoglycan synthesis</keyword>
<evidence type="ECO:0000313" key="12">
    <source>
        <dbReference type="Proteomes" id="UP001374893"/>
    </source>
</evidence>
<accession>A0ABM7RDA9</accession>
<evidence type="ECO:0000256" key="3">
    <source>
        <dbReference type="ARBA" id="ARBA00022679"/>
    </source>
</evidence>
<sequence length="207" mass="22631">MKHLRSILTAAGFAFVAIAFSSCETMNTGSPGTAFSYNPSVTQPTNRSAVKVKISTSAQRIYVVEGDKVLLATPCSVGTASTPTPKGNHRILSKTRHRRRASNPGAGYPMTYWMSFYSASYGMHWGFVKPYPCTHGCVRMPLNSARKVFDMVSVGTPVNVSTSQPWDSTIGASLPRLDDSALPNPPNSYMHSPQVFRDAEQGKMWNF</sequence>
<dbReference type="PROSITE" id="PS52029">
    <property type="entry name" value="LD_TPASE"/>
    <property type="match status" value="1"/>
</dbReference>
<dbReference type="EMBL" id="AP024702">
    <property type="protein sequence ID" value="BCX47824.1"/>
    <property type="molecule type" value="Genomic_DNA"/>
</dbReference>
<dbReference type="PANTHER" id="PTHR30582">
    <property type="entry name" value="L,D-TRANSPEPTIDASE"/>
    <property type="match status" value="1"/>
</dbReference>
<gene>
    <name evidence="11" type="ORF">HAHE_17320</name>
</gene>
<keyword evidence="12" id="KW-1185">Reference proteome</keyword>
<evidence type="ECO:0000256" key="5">
    <source>
        <dbReference type="ARBA" id="ARBA00022984"/>
    </source>
</evidence>
<organism evidence="11 12">
    <name type="scientific">Haloferula helveola</name>
    <dbReference type="NCBI Taxonomy" id="490095"/>
    <lineage>
        <taxon>Bacteria</taxon>
        <taxon>Pseudomonadati</taxon>
        <taxon>Verrucomicrobiota</taxon>
        <taxon>Verrucomicrobiia</taxon>
        <taxon>Verrucomicrobiales</taxon>
        <taxon>Verrucomicrobiaceae</taxon>
        <taxon>Haloferula</taxon>
    </lineage>
</organism>
<evidence type="ECO:0000256" key="1">
    <source>
        <dbReference type="ARBA" id="ARBA00004752"/>
    </source>
</evidence>
<reference evidence="11 12" key="1">
    <citation type="submission" date="2021-06" db="EMBL/GenBank/DDBJ databases">
        <title>Complete genome of Haloferula helveola possessing various polysaccharide degrading enzymes.</title>
        <authorList>
            <person name="Takami H."/>
            <person name="Huang C."/>
            <person name="Hamasaki K."/>
        </authorList>
    </citation>
    <scope>NUCLEOTIDE SEQUENCE [LARGE SCALE GENOMIC DNA]</scope>
    <source>
        <strain evidence="11 12">CN-1</strain>
    </source>
</reference>
<dbReference type="RefSeq" id="WP_338690238.1">
    <property type="nucleotide sequence ID" value="NZ_AP024702.1"/>
</dbReference>
<name>A0ABM7RDA9_9BACT</name>
<proteinExistence type="inferred from homology"/>
<evidence type="ECO:0000256" key="9">
    <source>
        <dbReference type="SAM" id="SignalP"/>
    </source>
</evidence>
<dbReference type="InterPro" id="IPR038063">
    <property type="entry name" value="Transpep_catalytic_dom"/>
</dbReference>
<comment type="pathway">
    <text evidence="1 7">Cell wall biogenesis; peptidoglycan biosynthesis.</text>
</comment>
<evidence type="ECO:0000256" key="6">
    <source>
        <dbReference type="ARBA" id="ARBA00023316"/>
    </source>
</evidence>
<dbReference type="Gene3D" id="2.40.440.10">
    <property type="entry name" value="L,D-transpeptidase catalytic domain-like"/>
    <property type="match status" value="1"/>
</dbReference>